<dbReference type="PANTHER" id="PTHR22929:SF0">
    <property type="entry name" value="TRANSCRIPTION FACTOR TFIIIB COMPONENT B'' HOMOLOG"/>
    <property type="match status" value="1"/>
</dbReference>
<dbReference type="GO" id="GO:0000126">
    <property type="term" value="C:transcription factor TFIIIB complex"/>
    <property type="evidence" value="ECO:0007669"/>
    <property type="project" value="TreeGrafter"/>
</dbReference>
<dbReference type="EMBL" id="KZ613743">
    <property type="protein sequence ID" value="PMD66752.1"/>
    <property type="molecule type" value="Genomic_DNA"/>
</dbReference>
<dbReference type="GO" id="GO:0001156">
    <property type="term" value="F:TFIIIC-class transcription factor complex binding"/>
    <property type="evidence" value="ECO:0007669"/>
    <property type="project" value="TreeGrafter"/>
</dbReference>
<gene>
    <name evidence="3" type="ORF">K444DRAFT_508253</name>
</gene>
<dbReference type="AlphaFoldDB" id="A0A2J6TUQ3"/>
<dbReference type="InParanoid" id="A0A2J6TUQ3"/>
<dbReference type="CDD" id="cd00167">
    <property type="entry name" value="SANT"/>
    <property type="match status" value="1"/>
</dbReference>
<sequence length="288" mass="32842">RERKQRATTPEGAEEEEIDRENMTMSDLCKDLKIGRPFSMHGEIKARQMKKKADLARAKLRKDHPELIPLMDAEDNAASGEAGEVGEAGPSGTNAAQPATLEVQEVPAPAGPQMRIIDGQIVMDERTLQIDRQKNAQAQRLEMTEVEENDFTRVITSGTWMKMERSQVWDHAANQLFYECLQAHGTDFEMIASYFPHRNRRQIKLKFNKEERNNPHKITKAMTQPKKPIDLEHFQKLSSIQLVDVADIDKEREEYDQEQMAEQSKQEAARAEDTRKKKEAIQATSAAA</sequence>
<dbReference type="Gene3D" id="1.10.10.60">
    <property type="entry name" value="Homeodomain-like"/>
    <property type="match status" value="1"/>
</dbReference>
<protein>
    <recommendedName>
        <fullName evidence="2">Myb-like domain-containing protein</fullName>
    </recommendedName>
</protein>
<dbReference type="Proteomes" id="UP000235371">
    <property type="component" value="Unassembled WGS sequence"/>
</dbReference>
<evidence type="ECO:0000259" key="2">
    <source>
        <dbReference type="SMART" id="SM00717"/>
    </source>
</evidence>
<keyword evidence="4" id="KW-1185">Reference proteome</keyword>
<dbReference type="SUPFAM" id="SSF46689">
    <property type="entry name" value="Homeodomain-like"/>
    <property type="match status" value="1"/>
</dbReference>
<feature type="region of interest" description="Disordered" evidence="1">
    <location>
        <begin position="253"/>
        <end position="288"/>
    </location>
</feature>
<feature type="non-terminal residue" evidence="3">
    <location>
        <position position="1"/>
    </location>
</feature>
<dbReference type="RefSeq" id="XP_024743656.1">
    <property type="nucleotide sequence ID" value="XM_024873411.1"/>
</dbReference>
<dbReference type="PANTHER" id="PTHR22929">
    <property type="entry name" value="RNA POLYMERASE III TRANSCRIPTION INITIATION FACTOR B"/>
    <property type="match status" value="1"/>
</dbReference>
<evidence type="ECO:0000313" key="3">
    <source>
        <dbReference type="EMBL" id="PMD66752.1"/>
    </source>
</evidence>
<dbReference type="Pfam" id="PF15963">
    <property type="entry name" value="Myb_DNA-bind_7"/>
    <property type="match status" value="1"/>
</dbReference>
<dbReference type="STRING" id="1095630.A0A2J6TUQ3"/>
<name>A0A2J6TUQ3_9HELO</name>
<accession>A0A2J6TUQ3</accession>
<dbReference type="GO" id="GO:0070898">
    <property type="term" value="P:RNA polymerase III preinitiation complex assembly"/>
    <property type="evidence" value="ECO:0007669"/>
    <property type="project" value="TreeGrafter"/>
</dbReference>
<evidence type="ECO:0000313" key="4">
    <source>
        <dbReference type="Proteomes" id="UP000235371"/>
    </source>
</evidence>
<dbReference type="SMART" id="SM00717">
    <property type="entry name" value="SANT"/>
    <property type="match status" value="1"/>
</dbReference>
<proteinExistence type="predicted"/>
<feature type="region of interest" description="Disordered" evidence="1">
    <location>
        <begin position="1"/>
        <end position="24"/>
    </location>
</feature>
<dbReference type="InterPro" id="IPR001005">
    <property type="entry name" value="SANT/Myb"/>
</dbReference>
<dbReference type="OrthoDB" id="272624at2759"/>
<feature type="compositionally biased region" description="Basic and acidic residues" evidence="1">
    <location>
        <begin position="264"/>
        <end position="280"/>
    </location>
</feature>
<reference evidence="3 4" key="1">
    <citation type="submission" date="2016-04" db="EMBL/GenBank/DDBJ databases">
        <title>A degradative enzymes factory behind the ericoid mycorrhizal symbiosis.</title>
        <authorList>
            <consortium name="DOE Joint Genome Institute"/>
            <person name="Martino E."/>
            <person name="Morin E."/>
            <person name="Grelet G."/>
            <person name="Kuo A."/>
            <person name="Kohler A."/>
            <person name="Daghino S."/>
            <person name="Barry K."/>
            <person name="Choi C."/>
            <person name="Cichocki N."/>
            <person name="Clum A."/>
            <person name="Copeland A."/>
            <person name="Hainaut M."/>
            <person name="Haridas S."/>
            <person name="Labutti K."/>
            <person name="Lindquist E."/>
            <person name="Lipzen A."/>
            <person name="Khouja H.-R."/>
            <person name="Murat C."/>
            <person name="Ohm R."/>
            <person name="Olson A."/>
            <person name="Spatafora J."/>
            <person name="Veneault-Fourrey C."/>
            <person name="Henrissat B."/>
            <person name="Grigoriev I."/>
            <person name="Martin F."/>
            <person name="Perotto S."/>
        </authorList>
    </citation>
    <scope>NUCLEOTIDE SEQUENCE [LARGE SCALE GENOMIC DNA]</scope>
    <source>
        <strain evidence="3 4">E</strain>
    </source>
</reference>
<feature type="domain" description="Myb-like" evidence="2">
    <location>
        <begin position="165"/>
        <end position="213"/>
    </location>
</feature>
<evidence type="ECO:0000256" key="1">
    <source>
        <dbReference type="SAM" id="MobiDB-lite"/>
    </source>
</evidence>
<dbReference type="InterPro" id="IPR039467">
    <property type="entry name" value="TFIIIB_B''_Myb"/>
</dbReference>
<dbReference type="GeneID" id="36581491"/>
<organism evidence="3 4">
    <name type="scientific">Hyaloscypha bicolor E</name>
    <dbReference type="NCBI Taxonomy" id="1095630"/>
    <lineage>
        <taxon>Eukaryota</taxon>
        <taxon>Fungi</taxon>
        <taxon>Dikarya</taxon>
        <taxon>Ascomycota</taxon>
        <taxon>Pezizomycotina</taxon>
        <taxon>Leotiomycetes</taxon>
        <taxon>Helotiales</taxon>
        <taxon>Hyaloscyphaceae</taxon>
        <taxon>Hyaloscypha</taxon>
        <taxon>Hyaloscypha bicolor</taxon>
    </lineage>
</organism>
<feature type="non-terminal residue" evidence="3">
    <location>
        <position position="288"/>
    </location>
</feature>
<dbReference type="InterPro" id="IPR009057">
    <property type="entry name" value="Homeodomain-like_sf"/>
</dbReference>